<protein>
    <submittedName>
        <fullName evidence="4">Sensory transduction histidine kinase</fullName>
    </submittedName>
</protein>
<dbReference type="PROSITE" id="PS50112">
    <property type="entry name" value="PAS"/>
    <property type="match status" value="2"/>
</dbReference>
<dbReference type="SMART" id="SM00091">
    <property type="entry name" value="PAS"/>
    <property type="match status" value="2"/>
</dbReference>
<feature type="domain" description="PAC" evidence="3">
    <location>
        <begin position="259"/>
        <end position="311"/>
    </location>
</feature>
<evidence type="ECO:0000313" key="4">
    <source>
        <dbReference type="EMBL" id="AKB39427.1"/>
    </source>
</evidence>
<feature type="domain" description="Histidine kinase" evidence="1">
    <location>
        <begin position="319"/>
        <end position="525"/>
    </location>
</feature>
<dbReference type="InterPro" id="IPR035965">
    <property type="entry name" value="PAS-like_dom_sf"/>
</dbReference>
<reference evidence="4 5" key="1">
    <citation type="submission" date="2014-07" db="EMBL/GenBank/DDBJ databases">
        <title>Methanogenic archaea and the global carbon cycle.</title>
        <authorList>
            <person name="Henriksen J.R."/>
            <person name="Luke J."/>
            <person name="Reinhart S."/>
            <person name="Benedict M.N."/>
            <person name="Youngblut N.D."/>
            <person name="Metcalf M.E."/>
            <person name="Whitaker R.J."/>
            <person name="Metcalf W.W."/>
        </authorList>
    </citation>
    <scope>NUCLEOTIDE SEQUENCE [LARGE SCALE GENOMIC DNA]</scope>
    <source>
        <strain evidence="4 5">WWM610</strain>
    </source>
</reference>
<proteinExistence type="predicted"/>
<dbReference type="Pfam" id="PF07568">
    <property type="entry name" value="HisKA_2"/>
    <property type="match status" value="1"/>
</dbReference>
<dbReference type="GeneID" id="24850045"/>
<dbReference type="InterPro" id="IPR005467">
    <property type="entry name" value="His_kinase_dom"/>
</dbReference>
<dbReference type="Pfam" id="PF08447">
    <property type="entry name" value="PAS_3"/>
    <property type="match status" value="2"/>
</dbReference>
<dbReference type="InterPro" id="IPR036890">
    <property type="entry name" value="HATPase_C_sf"/>
</dbReference>
<keyword evidence="4" id="KW-0808">Transferase</keyword>
<dbReference type="PROSITE" id="PS50109">
    <property type="entry name" value="HIS_KIN"/>
    <property type="match status" value="1"/>
</dbReference>
<dbReference type="InterPro" id="IPR000014">
    <property type="entry name" value="PAS"/>
</dbReference>
<dbReference type="InterPro" id="IPR013655">
    <property type="entry name" value="PAS_fold_3"/>
</dbReference>
<dbReference type="CDD" id="cd00130">
    <property type="entry name" value="PAS"/>
    <property type="match status" value="2"/>
</dbReference>
<feature type="domain" description="PAS" evidence="2">
    <location>
        <begin position="80"/>
        <end position="127"/>
    </location>
</feature>
<dbReference type="Gene3D" id="3.30.565.10">
    <property type="entry name" value="Histidine kinase-like ATPase, C-terminal domain"/>
    <property type="match status" value="1"/>
</dbReference>
<name>A0A0E3PT49_METMZ</name>
<dbReference type="InterPro" id="IPR001610">
    <property type="entry name" value="PAC"/>
</dbReference>
<sequence>MGKNIRSSGIEIIGDTPWGARLCQFELKESYDHLEELVQERTVQLEKAYKRLKESEIDLSEAQKMAHIGSWKWDIVTGELYWSDELYLIFGLDPQEFRPAYNSFFNYIHPGDRDFVDNAIKKALNGEQLYDNDHRIISADGEERIVHSHGEVIFDEKNTPVRMRGTLQDITERTKIEDSLLLSEERYRSFIQNFTGIAFQQDEDLNLEFVKGNVEEITGYSEEELMSKKRWRKIVEKQDLPLFLKKEREIKNARSPYSGKLSYRIRCKDGKIKWVHEVYQKIPGKNGRPDNHQSTITDVTERIKAKETLVKIEDARKKEIHHRIKNNLQVISSLLDLQAETFNHRETVTAPEILEAFRESQNRVISMSLIHEELYRGEGTDTLNFSVYLRKLAEKLLQTYSLSNKNISLFMNLEENAFFNMDVAVPLGIIVNELVSNSIKHAFTEQNGEVQIQLFREEQNNEIHKSLFSLTISDNGKGISENIELGSVKSLGLQLVNTLVDQVDGEIELERAGGTKFRITFWAAERS</sequence>
<dbReference type="InterPro" id="IPR003594">
    <property type="entry name" value="HATPase_dom"/>
</dbReference>
<dbReference type="Proteomes" id="UP000033058">
    <property type="component" value="Chromosome"/>
</dbReference>
<dbReference type="SMART" id="SM00086">
    <property type="entry name" value="PAC"/>
    <property type="match status" value="2"/>
</dbReference>
<dbReference type="SUPFAM" id="SSF55785">
    <property type="entry name" value="PYP-like sensor domain (PAS domain)"/>
    <property type="match status" value="2"/>
</dbReference>
<dbReference type="NCBIfam" id="TIGR00229">
    <property type="entry name" value="sensory_box"/>
    <property type="match status" value="2"/>
</dbReference>
<dbReference type="InterPro" id="IPR000700">
    <property type="entry name" value="PAS-assoc_C"/>
</dbReference>
<dbReference type="Gene3D" id="2.10.70.100">
    <property type="match status" value="1"/>
</dbReference>
<dbReference type="InterPro" id="IPR011495">
    <property type="entry name" value="Sig_transdc_His_kin_sub2_dim/P"/>
</dbReference>
<feature type="domain" description="PAC" evidence="3">
    <location>
        <begin position="130"/>
        <end position="182"/>
    </location>
</feature>
<dbReference type="Pfam" id="PF02518">
    <property type="entry name" value="HATPase_c"/>
    <property type="match status" value="1"/>
</dbReference>
<evidence type="ECO:0000259" key="2">
    <source>
        <dbReference type="PROSITE" id="PS50112"/>
    </source>
</evidence>
<feature type="domain" description="PAS" evidence="2">
    <location>
        <begin position="183"/>
        <end position="254"/>
    </location>
</feature>
<dbReference type="EMBL" id="CP009509">
    <property type="protein sequence ID" value="AKB39427.1"/>
    <property type="molecule type" value="Genomic_DNA"/>
</dbReference>
<dbReference type="AlphaFoldDB" id="A0A0E3PT49"/>
<keyword evidence="4" id="KW-0418">Kinase</keyword>
<dbReference type="SUPFAM" id="SSF55874">
    <property type="entry name" value="ATPase domain of HSP90 chaperone/DNA topoisomerase II/histidine kinase"/>
    <property type="match status" value="1"/>
</dbReference>
<dbReference type="PANTHER" id="PTHR43065">
    <property type="entry name" value="SENSOR HISTIDINE KINASE"/>
    <property type="match status" value="1"/>
</dbReference>
<dbReference type="PROSITE" id="PS50113">
    <property type="entry name" value="PAC"/>
    <property type="match status" value="2"/>
</dbReference>
<dbReference type="GO" id="GO:0016301">
    <property type="term" value="F:kinase activity"/>
    <property type="evidence" value="ECO:0007669"/>
    <property type="project" value="UniProtKB-KW"/>
</dbReference>
<organism evidence="4 5">
    <name type="scientific">Methanosarcina mazei WWM610</name>
    <dbReference type="NCBI Taxonomy" id="1434117"/>
    <lineage>
        <taxon>Archaea</taxon>
        <taxon>Methanobacteriati</taxon>
        <taxon>Methanobacteriota</taxon>
        <taxon>Stenosarchaea group</taxon>
        <taxon>Methanomicrobia</taxon>
        <taxon>Methanosarcinales</taxon>
        <taxon>Methanosarcinaceae</taxon>
        <taxon>Methanosarcina</taxon>
    </lineage>
</organism>
<gene>
    <name evidence="4" type="ORF">MSMAW_0436</name>
</gene>
<evidence type="ECO:0000313" key="5">
    <source>
        <dbReference type="Proteomes" id="UP000033058"/>
    </source>
</evidence>
<accession>A0A0E3PT49</accession>
<dbReference type="PANTHER" id="PTHR43065:SF23">
    <property type="entry name" value="SENSOR HISTIDINE KINASE PDTAS"/>
    <property type="match status" value="1"/>
</dbReference>
<dbReference type="SMART" id="SM00387">
    <property type="entry name" value="HATPase_c"/>
    <property type="match status" value="1"/>
</dbReference>
<evidence type="ECO:0000259" key="1">
    <source>
        <dbReference type="PROSITE" id="PS50109"/>
    </source>
</evidence>
<dbReference type="FunFam" id="3.30.450.20:FF:000088">
    <property type="entry name" value="Sensory transduction histidine kinase"/>
    <property type="match status" value="1"/>
</dbReference>
<dbReference type="PATRIC" id="fig|1434117.4.peg.534"/>
<dbReference type="HOGENOM" id="CLU_000445_114_57_2"/>
<dbReference type="Gene3D" id="3.30.450.20">
    <property type="entry name" value="PAS domain"/>
    <property type="match status" value="2"/>
</dbReference>
<evidence type="ECO:0000259" key="3">
    <source>
        <dbReference type="PROSITE" id="PS50113"/>
    </source>
</evidence>
<dbReference type="RefSeq" id="WP_011032839.1">
    <property type="nucleotide sequence ID" value="NZ_CP009509.1"/>
</dbReference>